<reference evidence="2" key="1">
    <citation type="journal article" date="2022" name="Plant J.">
        <title>Strategies of tolerance reflected in two North American maple genomes.</title>
        <authorList>
            <person name="McEvoy S.L."/>
            <person name="Sezen U.U."/>
            <person name="Trouern-Trend A."/>
            <person name="McMahon S.M."/>
            <person name="Schaberg P.G."/>
            <person name="Yang J."/>
            <person name="Wegrzyn J.L."/>
            <person name="Swenson N.G."/>
        </authorList>
    </citation>
    <scope>NUCLEOTIDE SEQUENCE</scope>
    <source>
        <strain evidence="2">NS2018</strain>
    </source>
</reference>
<feature type="region of interest" description="Disordered" evidence="1">
    <location>
        <begin position="1"/>
        <end position="58"/>
    </location>
</feature>
<reference evidence="2" key="2">
    <citation type="submission" date="2023-06" db="EMBL/GenBank/DDBJ databases">
        <authorList>
            <person name="Swenson N.G."/>
            <person name="Wegrzyn J.L."/>
            <person name="Mcevoy S.L."/>
        </authorList>
    </citation>
    <scope>NUCLEOTIDE SEQUENCE</scope>
    <source>
        <strain evidence="2">NS2018</strain>
        <tissue evidence="2">Leaf</tissue>
    </source>
</reference>
<evidence type="ECO:0000313" key="2">
    <source>
        <dbReference type="EMBL" id="KAK0601182.1"/>
    </source>
</evidence>
<comment type="caution">
    <text evidence="2">The sequence shown here is derived from an EMBL/GenBank/DDBJ whole genome shotgun (WGS) entry which is preliminary data.</text>
</comment>
<feature type="compositionally biased region" description="Polar residues" evidence="1">
    <location>
        <begin position="1"/>
        <end position="12"/>
    </location>
</feature>
<name>A0AA39W1P8_ACESA</name>
<dbReference type="Proteomes" id="UP001168877">
    <property type="component" value="Unassembled WGS sequence"/>
</dbReference>
<dbReference type="EMBL" id="JAUESC010000003">
    <property type="protein sequence ID" value="KAK0601182.1"/>
    <property type="molecule type" value="Genomic_DNA"/>
</dbReference>
<accession>A0AA39W1P8</accession>
<feature type="compositionally biased region" description="Polar residues" evidence="1">
    <location>
        <begin position="20"/>
        <end position="32"/>
    </location>
</feature>
<dbReference type="AlphaFoldDB" id="A0AA39W1P8"/>
<proteinExistence type="predicted"/>
<evidence type="ECO:0000256" key="1">
    <source>
        <dbReference type="SAM" id="MobiDB-lite"/>
    </source>
</evidence>
<keyword evidence="3" id="KW-1185">Reference proteome</keyword>
<feature type="compositionally biased region" description="Polar residues" evidence="1">
    <location>
        <begin position="41"/>
        <end position="57"/>
    </location>
</feature>
<gene>
    <name evidence="2" type="ORF">LWI29_021992</name>
</gene>
<protein>
    <submittedName>
        <fullName evidence="2">Uncharacterized protein</fullName>
    </submittedName>
</protein>
<evidence type="ECO:0000313" key="3">
    <source>
        <dbReference type="Proteomes" id="UP001168877"/>
    </source>
</evidence>
<sequence length="225" mass="25113">MFSPSSTTTDLSPQPPQTALGRQNSSSETSPSADHHEASSLVHQSASAKADNASQNDDVGAEAHAPVMQAIGSHHHGYYNLFFRVSHDENFSTVCDNHSQRELGDHHSHRKHCDPHNHQNHRDLFLEGIRFLLLLLFESYGFEFCDGHAFESPNFFKSRKTEEHAAVNVALMSFPFDGFQEIPVWEGLQEQEVICSTTRIRVYPCVPDISFPNGITVLQISKIGG</sequence>
<organism evidence="2 3">
    <name type="scientific">Acer saccharum</name>
    <name type="common">Sugar maple</name>
    <dbReference type="NCBI Taxonomy" id="4024"/>
    <lineage>
        <taxon>Eukaryota</taxon>
        <taxon>Viridiplantae</taxon>
        <taxon>Streptophyta</taxon>
        <taxon>Embryophyta</taxon>
        <taxon>Tracheophyta</taxon>
        <taxon>Spermatophyta</taxon>
        <taxon>Magnoliopsida</taxon>
        <taxon>eudicotyledons</taxon>
        <taxon>Gunneridae</taxon>
        <taxon>Pentapetalae</taxon>
        <taxon>rosids</taxon>
        <taxon>malvids</taxon>
        <taxon>Sapindales</taxon>
        <taxon>Sapindaceae</taxon>
        <taxon>Hippocastanoideae</taxon>
        <taxon>Acereae</taxon>
        <taxon>Acer</taxon>
    </lineage>
</organism>